<dbReference type="Proteomes" id="UP000029628">
    <property type="component" value="Unassembled WGS sequence"/>
</dbReference>
<organism evidence="2 3">
    <name type="scientific">Veillonella montpellierensis DNF00314</name>
    <dbReference type="NCBI Taxonomy" id="1401067"/>
    <lineage>
        <taxon>Bacteria</taxon>
        <taxon>Bacillati</taxon>
        <taxon>Bacillota</taxon>
        <taxon>Negativicutes</taxon>
        <taxon>Veillonellales</taxon>
        <taxon>Veillonellaceae</taxon>
        <taxon>Veillonella</taxon>
    </lineage>
</organism>
<evidence type="ECO:0000313" key="3">
    <source>
        <dbReference type="Proteomes" id="UP000029628"/>
    </source>
</evidence>
<reference evidence="2 3" key="1">
    <citation type="submission" date="2014-07" db="EMBL/GenBank/DDBJ databases">
        <authorList>
            <person name="McCorrison J."/>
            <person name="Sanka R."/>
            <person name="Torralba M."/>
            <person name="Gillis M."/>
            <person name="Haft D.H."/>
            <person name="Methe B."/>
            <person name="Sutton G."/>
            <person name="Nelson K.E."/>
        </authorList>
    </citation>
    <scope>NUCLEOTIDE SEQUENCE [LARGE SCALE GENOMIC DNA]</scope>
    <source>
        <strain evidence="2 3">DNF00314</strain>
    </source>
</reference>
<keyword evidence="1" id="KW-1133">Transmembrane helix</keyword>
<evidence type="ECO:0008006" key="4">
    <source>
        <dbReference type="Google" id="ProtNLM"/>
    </source>
</evidence>
<evidence type="ECO:0000256" key="1">
    <source>
        <dbReference type="SAM" id="Phobius"/>
    </source>
</evidence>
<keyword evidence="1" id="KW-0812">Transmembrane</keyword>
<evidence type="ECO:0000313" key="2">
    <source>
        <dbReference type="EMBL" id="KGF47943.1"/>
    </source>
</evidence>
<feature type="transmembrane region" description="Helical" evidence="1">
    <location>
        <begin position="6"/>
        <end position="30"/>
    </location>
</feature>
<name>A0A096ALI7_9FIRM</name>
<protein>
    <recommendedName>
        <fullName evidence="4">Pilus assembly protein TadE</fullName>
    </recommendedName>
</protein>
<proteinExistence type="predicted"/>
<keyword evidence="3" id="KW-1185">Reference proteome</keyword>
<comment type="caution">
    <text evidence="2">The sequence shown here is derived from an EMBL/GenBank/DDBJ whole genome shotgun (WGS) entry which is preliminary data.</text>
</comment>
<sequence length="109" mass="12738">MSDSIIAISVICIVLPIIYFLSYTVIYDIYEVKCKDTYLQAAISYTERGKMYYKNNKKPLLDRVEYRDFYIQGTVSTDMVNTVRVVNYRVGVYKNEQEVYELSTLLGTI</sequence>
<accession>A0A096ALI7</accession>
<dbReference type="EMBL" id="JRNT01000006">
    <property type="protein sequence ID" value="KGF47943.1"/>
    <property type="molecule type" value="Genomic_DNA"/>
</dbReference>
<dbReference type="RefSeq" id="WP_028257282.1">
    <property type="nucleotide sequence ID" value="NZ_JRNT01000006.1"/>
</dbReference>
<dbReference type="AlphaFoldDB" id="A0A096ALI7"/>
<gene>
    <name evidence="2" type="ORF">HMPREF0872_02310</name>
</gene>
<keyword evidence="1" id="KW-0472">Membrane</keyword>